<keyword evidence="10" id="KW-1185">Reference proteome</keyword>
<dbReference type="GO" id="GO:0012505">
    <property type="term" value="C:endomembrane system"/>
    <property type="evidence" value="ECO:0007669"/>
    <property type="project" value="UniProtKB-SubCell"/>
</dbReference>
<dbReference type="HOGENOM" id="CLU_001418_2_0_1"/>
<feature type="transmembrane region" description="Helical" evidence="8">
    <location>
        <begin position="102"/>
        <end position="128"/>
    </location>
</feature>
<dbReference type="PANTHER" id="PTHR13301">
    <property type="entry name" value="X-BOX TRANSCRIPTION FACTOR-RELATED"/>
    <property type="match status" value="1"/>
</dbReference>
<reference evidence="9" key="2">
    <citation type="submission" date="2015-06" db="UniProtKB">
        <authorList>
            <consortium name="EnsemblPlants"/>
        </authorList>
    </citation>
    <scope>IDENTIFICATION</scope>
    <source>
        <strain evidence="9">DM1-3 516 R44</strain>
    </source>
</reference>
<dbReference type="ExpressionAtlas" id="M1C098">
    <property type="expression patterns" value="baseline and differential"/>
</dbReference>
<comment type="subcellular location">
    <subcellularLocation>
        <location evidence="1">Endomembrane system</location>
    </subcellularLocation>
</comment>
<evidence type="ECO:0000256" key="7">
    <source>
        <dbReference type="ARBA" id="ARBA00023316"/>
    </source>
</evidence>
<evidence type="ECO:0000256" key="2">
    <source>
        <dbReference type="ARBA" id="ARBA00022676"/>
    </source>
</evidence>
<evidence type="ECO:0000256" key="1">
    <source>
        <dbReference type="ARBA" id="ARBA00004308"/>
    </source>
</evidence>
<feature type="transmembrane region" description="Helical" evidence="8">
    <location>
        <begin position="183"/>
        <end position="207"/>
    </location>
</feature>
<sequence length="278" mass="31738">MILFSKYSPVWYGLGKLNPGLVLGYLIYCLWSPNCWATLYYSIVPSFCLLKGIPLFPQVFFASLSSHFLNKHKAESPVDKRNLTNFAFGLNFQVSSKRFLPFAYVLIAELIYSFAEFLWSGGTILGWWNEQRIWLYKRTSSYMFAFLDTMLKLFGSSNTTFIVTPKVTSEDVLLRYKQEKMEFGSASPMLTILSTLAMINLFCLMGLVKKLILTRELGLEYVFETMALQILLCGILVFVNLPLYNALFFRQDKGKIPSSTAFQSVAFALSVCTCIAYM</sequence>
<evidence type="ECO:0000256" key="5">
    <source>
        <dbReference type="ARBA" id="ARBA00022989"/>
    </source>
</evidence>
<dbReference type="Proteomes" id="UP000011115">
    <property type="component" value="Unassembled WGS sequence"/>
</dbReference>
<keyword evidence="3" id="KW-0808">Transferase</keyword>
<dbReference type="AlphaFoldDB" id="M1C098"/>
<evidence type="ECO:0000256" key="4">
    <source>
        <dbReference type="ARBA" id="ARBA00022692"/>
    </source>
</evidence>
<evidence type="ECO:0000256" key="6">
    <source>
        <dbReference type="ARBA" id="ARBA00023136"/>
    </source>
</evidence>
<dbReference type="Pfam" id="PF03552">
    <property type="entry name" value="Cellulose_synt"/>
    <property type="match status" value="1"/>
</dbReference>
<dbReference type="GO" id="GO:0030244">
    <property type="term" value="P:cellulose biosynthetic process"/>
    <property type="evidence" value="ECO:0007669"/>
    <property type="project" value="InterPro"/>
</dbReference>
<feature type="transmembrane region" description="Helical" evidence="8">
    <location>
        <begin position="48"/>
        <end position="69"/>
    </location>
</feature>
<dbReference type="EnsemblPlants" id="PGSC0003DMT400057038">
    <property type="protein sequence ID" value="PGSC0003DMT400057038"/>
    <property type="gene ID" value="PGSC0003DMG403022167"/>
</dbReference>
<evidence type="ECO:0000313" key="10">
    <source>
        <dbReference type="Proteomes" id="UP000011115"/>
    </source>
</evidence>
<feature type="transmembrane region" description="Helical" evidence="8">
    <location>
        <begin position="20"/>
        <end position="41"/>
    </location>
</feature>
<proteinExistence type="predicted"/>
<dbReference type="Gramene" id="PGSC0003DMT400057038">
    <property type="protein sequence ID" value="PGSC0003DMT400057038"/>
    <property type="gene ID" value="PGSC0003DMG403022167"/>
</dbReference>
<keyword evidence="6 8" id="KW-0472">Membrane</keyword>
<dbReference type="GO" id="GO:0016020">
    <property type="term" value="C:membrane"/>
    <property type="evidence" value="ECO:0007669"/>
    <property type="project" value="InterPro"/>
</dbReference>
<evidence type="ECO:0000256" key="3">
    <source>
        <dbReference type="ARBA" id="ARBA00022679"/>
    </source>
</evidence>
<keyword evidence="4 8" id="KW-0812">Transmembrane</keyword>
<keyword evidence="5 8" id="KW-1133">Transmembrane helix</keyword>
<dbReference type="GO" id="GO:0071555">
    <property type="term" value="P:cell wall organization"/>
    <property type="evidence" value="ECO:0007669"/>
    <property type="project" value="UniProtKB-KW"/>
</dbReference>
<reference evidence="10" key="1">
    <citation type="journal article" date="2011" name="Nature">
        <title>Genome sequence and analysis of the tuber crop potato.</title>
        <authorList>
            <consortium name="The Potato Genome Sequencing Consortium"/>
        </authorList>
    </citation>
    <scope>NUCLEOTIDE SEQUENCE [LARGE SCALE GENOMIC DNA]</scope>
    <source>
        <strain evidence="10">cv. DM1-3 516 R44</strain>
    </source>
</reference>
<keyword evidence="2" id="KW-0328">Glycosyltransferase</keyword>
<protein>
    <submittedName>
        <fullName evidence="9">Cellulose synthase</fullName>
    </submittedName>
</protein>
<dbReference type="InterPro" id="IPR005150">
    <property type="entry name" value="Cellulose_synth"/>
</dbReference>
<name>M1C098_SOLTU</name>
<evidence type="ECO:0000256" key="8">
    <source>
        <dbReference type="SAM" id="Phobius"/>
    </source>
</evidence>
<feature type="transmembrane region" description="Helical" evidence="8">
    <location>
        <begin position="219"/>
        <end position="241"/>
    </location>
</feature>
<keyword evidence="7" id="KW-0961">Cell wall biogenesis/degradation</keyword>
<dbReference type="GO" id="GO:0016760">
    <property type="term" value="F:cellulose synthase (UDP-forming) activity"/>
    <property type="evidence" value="ECO:0007669"/>
    <property type="project" value="InterPro"/>
</dbReference>
<accession>M1C098</accession>
<organism evidence="9 10">
    <name type="scientific">Solanum tuberosum</name>
    <name type="common">Potato</name>
    <dbReference type="NCBI Taxonomy" id="4113"/>
    <lineage>
        <taxon>Eukaryota</taxon>
        <taxon>Viridiplantae</taxon>
        <taxon>Streptophyta</taxon>
        <taxon>Embryophyta</taxon>
        <taxon>Tracheophyta</taxon>
        <taxon>Spermatophyta</taxon>
        <taxon>Magnoliopsida</taxon>
        <taxon>eudicotyledons</taxon>
        <taxon>Gunneridae</taxon>
        <taxon>Pentapetalae</taxon>
        <taxon>asterids</taxon>
        <taxon>lamiids</taxon>
        <taxon>Solanales</taxon>
        <taxon>Solanaceae</taxon>
        <taxon>Solanoideae</taxon>
        <taxon>Solaneae</taxon>
        <taxon>Solanum</taxon>
    </lineage>
</organism>
<evidence type="ECO:0000313" key="9">
    <source>
        <dbReference type="EnsemblPlants" id="PGSC0003DMT400057038"/>
    </source>
</evidence>